<dbReference type="EMBL" id="VAFM01000001">
    <property type="protein sequence ID" value="TKW61434.1"/>
    <property type="molecule type" value="Genomic_DNA"/>
</dbReference>
<organism evidence="1 2">
    <name type="scientific">Blastochloris viridis</name>
    <name type="common">Rhodopseudomonas viridis</name>
    <dbReference type="NCBI Taxonomy" id="1079"/>
    <lineage>
        <taxon>Bacteria</taxon>
        <taxon>Pseudomonadati</taxon>
        <taxon>Pseudomonadota</taxon>
        <taxon>Alphaproteobacteria</taxon>
        <taxon>Hyphomicrobiales</taxon>
        <taxon>Blastochloridaceae</taxon>
        <taxon>Blastochloris</taxon>
    </lineage>
</organism>
<dbReference type="AlphaFoldDB" id="A0A6N4REI7"/>
<comment type="caution">
    <text evidence="1">The sequence shown here is derived from an EMBL/GenBank/DDBJ whole genome shotgun (WGS) entry which is preliminary data.</text>
</comment>
<evidence type="ECO:0000313" key="2">
    <source>
        <dbReference type="Proteomes" id="UP000320948"/>
    </source>
</evidence>
<reference evidence="1 2" key="1">
    <citation type="journal article" date="2017" name="Nat. Commun.">
        <title>In situ click chemistry generation of cyclooxygenase-2 inhibitors.</title>
        <authorList>
            <person name="Bhardwaj A."/>
            <person name="Kaur J."/>
            <person name="Wuest M."/>
            <person name="Wuest F."/>
        </authorList>
    </citation>
    <scope>NUCLEOTIDE SEQUENCE [LARGE SCALE GENOMIC DNA]</scope>
    <source>
        <strain evidence="1">S2_018_000_R2_106</strain>
    </source>
</reference>
<proteinExistence type="predicted"/>
<dbReference type="Proteomes" id="UP000320948">
    <property type="component" value="Unassembled WGS sequence"/>
</dbReference>
<accession>A0A6N4REI7</accession>
<name>A0A6N4REI7_BLAVI</name>
<gene>
    <name evidence="1" type="ORF">DI628_02095</name>
</gene>
<evidence type="ECO:0000313" key="1">
    <source>
        <dbReference type="EMBL" id="TKW61434.1"/>
    </source>
</evidence>
<protein>
    <submittedName>
        <fullName evidence="1">Uncharacterized protein</fullName>
    </submittedName>
</protein>
<sequence length="115" mass="12827">MTKKKSSQEISPQECAAIENYLARNYSWPIDFSFHFVVSGPSRRFNKPIVKKNGDVFTLQGNTVYRQPKTAGMAQPLKVIAEGERLFVAEGREDGDSIHLDLVRVTDLANLAISA</sequence>